<evidence type="ECO:0000313" key="2">
    <source>
        <dbReference type="WBParaSite" id="PEQ_0000088801-mRNA-1"/>
    </source>
</evidence>
<dbReference type="Proteomes" id="UP000887564">
    <property type="component" value="Unplaced"/>
</dbReference>
<accession>A0A914R3Q0</accession>
<proteinExistence type="predicted"/>
<name>A0A914R3Q0_PAREQ</name>
<protein>
    <submittedName>
        <fullName evidence="2">Uncharacterized protein</fullName>
    </submittedName>
</protein>
<evidence type="ECO:0000313" key="1">
    <source>
        <dbReference type="Proteomes" id="UP000887564"/>
    </source>
</evidence>
<organism evidence="1 2">
    <name type="scientific">Parascaris equorum</name>
    <name type="common">Equine roundworm</name>
    <dbReference type="NCBI Taxonomy" id="6256"/>
    <lineage>
        <taxon>Eukaryota</taxon>
        <taxon>Metazoa</taxon>
        <taxon>Ecdysozoa</taxon>
        <taxon>Nematoda</taxon>
        <taxon>Chromadorea</taxon>
        <taxon>Rhabditida</taxon>
        <taxon>Spirurina</taxon>
        <taxon>Ascaridomorpha</taxon>
        <taxon>Ascaridoidea</taxon>
        <taxon>Ascarididae</taxon>
        <taxon>Parascaris</taxon>
    </lineage>
</organism>
<keyword evidence="1" id="KW-1185">Reference proteome</keyword>
<reference evidence="2" key="1">
    <citation type="submission" date="2022-11" db="UniProtKB">
        <authorList>
            <consortium name="WormBaseParasite"/>
        </authorList>
    </citation>
    <scope>IDENTIFICATION</scope>
</reference>
<sequence>MSPVARSLSTFHILQMHQRFVYLDRASNMAYSPLIHIVLVYISHAFE</sequence>
<dbReference type="AlphaFoldDB" id="A0A914R3Q0"/>
<dbReference type="WBParaSite" id="PEQ_0000088801-mRNA-1">
    <property type="protein sequence ID" value="PEQ_0000088801-mRNA-1"/>
    <property type="gene ID" value="PEQ_0000088801"/>
</dbReference>